<evidence type="ECO:0000313" key="2">
    <source>
        <dbReference type="EMBL" id="GMH03619.1"/>
    </source>
</evidence>
<dbReference type="Proteomes" id="UP001279734">
    <property type="component" value="Unassembled WGS sequence"/>
</dbReference>
<dbReference type="EMBL" id="BSYO01000004">
    <property type="protein sequence ID" value="GMH03619.1"/>
    <property type="molecule type" value="Genomic_DNA"/>
</dbReference>
<feature type="region of interest" description="Disordered" evidence="1">
    <location>
        <begin position="1"/>
        <end position="23"/>
    </location>
</feature>
<feature type="region of interest" description="Disordered" evidence="1">
    <location>
        <begin position="42"/>
        <end position="68"/>
    </location>
</feature>
<comment type="caution">
    <text evidence="2">The sequence shown here is derived from an EMBL/GenBank/DDBJ whole genome shotgun (WGS) entry which is preliminary data.</text>
</comment>
<name>A0AAD3S381_NEPGR</name>
<proteinExistence type="predicted"/>
<feature type="compositionally biased region" description="Basic and acidic residues" evidence="1">
    <location>
        <begin position="58"/>
        <end position="68"/>
    </location>
</feature>
<accession>A0AAD3S381</accession>
<feature type="compositionally biased region" description="Polar residues" evidence="1">
    <location>
        <begin position="1"/>
        <end position="11"/>
    </location>
</feature>
<sequence>MKSVQNNSNPESKPACGQKFHGHASEAIAKDTAIIEICNGNEEKRDAMSKYNRNGRFNTRDGNKNKVGDGEGFVIVANRRRNRQHIANGIGELPNQQSICTSAG</sequence>
<evidence type="ECO:0000313" key="3">
    <source>
        <dbReference type="Proteomes" id="UP001279734"/>
    </source>
</evidence>
<organism evidence="2 3">
    <name type="scientific">Nepenthes gracilis</name>
    <name type="common">Slender pitcher plant</name>
    <dbReference type="NCBI Taxonomy" id="150966"/>
    <lineage>
        <taxon>Eukaryota</taxon>
        <taxon>Viridiplantae</taxon>
        <taxon>Streptophyta</taxon>
        <taxon>Embryophyta</taxon>
        <taxon>Tracheophyta</taxon>
        <taxon>Spermatophyta</taxon>
        <taxon>Magnoliopsida</taxon>
        <taxon>eudicotyledons</taxon>
        <taxon>Gunneridae</taxon>
        <taxon>Pentapetalae</taxon>
        <taxon>Caryophyllales</taxon>
        <taxon>Nepenthaceae</taxon>
        <taxon>Nepenthes</taxon>
    </lineage>
</organism>
<gene>
    <name evidence="2" type="ORF">Nepgr_005458</name>
</gene>
<keyword evidence="3" id="KW-1185">Reference proteome</keyword>
<protein>
    <submittedName>
        <fullName evidence="2">Uncharacterized protein</fullName>
    </submittedName>
</protein>
<reference evidence="2" key="1">
    <citation type="submission" date="2023-05" db="EMBL/GenBank/DDBJ databases">
        <title>Nepenthes gracilis genome sequencing.</title>
        <authorList>
            <person name="Fukushima K."/>
        </authorList>
    </citation>
    <scope>NUCLEOTIDE SEQUENCE</scope>
    <source>
        <strain evidence="2">SING2019-196</strain>
    </source>
</reference>
<evidence type="ECO:0000256" key="1">
    <source>
        <dbReference type="SAM" id="MobiDB-lite"/>
    </source>
</evidence>
<dbReference type="AlphaFoldDB" id="A0AAD3S381"/>